<gene>
    <name evidence="1" type="ORF">MAXJ12_29280</name>
</gene>
<organism evidence="1 2">
    <name type="scientific">Mesorhizobium alhagi CCNWXJ12-2</name>
    <dbReference type="NCBI Taxonomy" id="1107882"/>
    <lineage>
        <taxon>Bacteria</taxon>
        <taxon>Pseudomonadati</taxon>
        <taxon>Pseudomonadota</taxon>
        <taxon>Alphaproteobacteria</taxon>
        <taxon>Hyphomicrobiales</taxon>
        <taxon>Phyllobacteriaceae</taxon>
        <taxon>Allomesorhizobium</taxon>
    </lineage>
</organism>
<dbReference type="AlphaFoldDB" id="H0I069"/>
<name>H0I069_9HYPH</name>
<dbReference type="EMBL" id="AHAM01000262">
    <property type="protein sequence ID" value="EHK53615.1"/>
    <property type="molecule type" value="Genomic_DNA"/>
</dbReference>
<dbReference type="InterPro" id="IPR053716">
    <property type="entry name" value="Flag_assembly_chemotaxis_eff"/>
</dbReference>
<dbReference type="RefSeq" id="WP_008839426.1">
    <property type="nucleotide sequence ID" value="NZ_AHAM01000262.1"/>
</dbReference>
<sequence length="163" mass="18139">MKDARFIAGTRSIREARLHRAEEAASRSYAAHKEAERHVADAAKAIDSHLERATAAERMAMDAMVGQKLSAASMQDLENTYLAAQFEEARLAEAKDAAEQRVHVRWLELAEAKDKLRRARLALEKIDALAAKVAERGAIREAVLVELTAEEDYKPAERLARSC</sequence>
<dbReference type="Proteomes" id="UP000003250">
    <property type="component" value="Unassembled WGS sequence"/>
</dbReference>
<dbReference type="Gene3D" id="1.10.287.1700">
    <property type="match status" value="1"/>
</dbReference>
<accession>H0I069</accession>
<protein>
    <submittedName>
        <fullName evidence="1">Uncharacterized protein</fullName>
    </submittedName>
</protein>
<evidence type="ECO:0000313" key="1">
    <source>
        <dbReference type="EMBL" id="EHK53615.1"/>
    </source>
</evidence>
<evidence type="ECO:0000313" key="2">
    <source>
        <dbReference type="Proteomes" id="UP000003250"/>
    </source>
</evidence>
<reference evidence="1 2" key="1">
    <citation type="journal article" date="2012" name="J. Bacteriol.">
        <title>Draft Genome Sequence of Mesorhizobium alhagi CCNWXJ12-2T, a Novel Salt-Resistant Species Isolated from the Desert of Northwestern China.</title>
        <authorList>
            <person name="Zhou M."/>
            <person name="Chen W."/>
            <person name="Chen H."/>
            <person name="Wei G."/>
        </authorList>
    </citation>
    <scope>NUCLEOTIDE SEQUENCE [LARGE SCALE GENOMIC DNA]</scope>
    <source>
        <strain evidence="1 2">CCNWXJ12-2</strain>
    </source>
</reference>
<proteinExistence type="predicted"/>
<keyword evidence="2" id="KW-1185">Reference proteome</keyword>
<dbReference type="PATRIC" id="fig|1107882.3.peg.5671"/>